<protein>
    <recommendedName>
        <fullName evidence="1">DUF7666 domain-containing protein</fullName>
    </recommendedName>
</protein>
<dbReference type="EMBL" id="QLLR01000032">
    <property type="protein sequence ID" value="RAJ24290.1"/>
    <property type="molecule type" value="Genomic_DNA"/>
</dbReference>
<accession>A0A327S5F2</accession>
<sequence>MLTQKITPSNISKLKKNEVFVFGSNLNGHHIGGAAKLAKESFGAIENQGKGIQGKSYGIPTLNYAMAKISIENLQNSVNEFGLYASENLKTTFFVTEIGCGIAGFKSEEVAPLFKNLVNIDNITLPQSFVDVIESIHSVSGFKGFGENLICRDFQYKLGESYTTNRAKCCDTGFHFCLNPFDVWNYYPPTNGNRFTKVEGGGQVDTENTDSKVATTKIKIGLELNLKSFIEGGVKFIFEKT</sequence>
<comment type="caution">
    <text evidence="2">The sequence shown here is derived from an EMBL/GenBank/DDBJ whole genome shotgun (WGS) entry which is preliminary data.</text>
</comment>
<dbReference type="InterPro" id="IPR056083">
    <property type="entry name" value="DUF7666"/>
</dbReference>
<dbReference type="Proteomes" id="UP000249754">
    <property type="component" value="Unassembled WGS sequence"/>
</dbReference>
<gene>
    <name evidence="2" type="ORF">LY11_04463</name>
</gene>
<dbReference type="RefSeq" id="WP_211321636.1">
    <property type="nucleotide sequence ID" value="NZ_QLLR01000032.1"/>
</dbReference>
<feature type="non-terminal residue" evidence="2">
    <location>
        <position position="241"/>
    </location>
</feature>
<dbReference type="Pfam" id="PF24703">
    <property type="entry name" value="DUF7666"/>
    <property type="match status" value="1"/>
</dbReference>
<feature type="domain" description="DUF7666" evidence="1">
    <location>
        <begin position="140"/>
        <end position="231"/>
    </location>
</feature>
<organism evidence="2 3">
    <name type="scientific">Pedobacter cryoconitis</name>
    <dbReference type="NCBI Taxonomy" id="188932"/>
    <lineage>
        <taxon>Bacteria</taxon>
        <taxon>Pseudomonadati</taxon>
        <taxon>Bacteroidota</taxon>
        <taxon>Sphingobacteriia</taxon>
        <taxon>Sphingobacteriales</taxon>
        <taxon>Sphingobacteriaceae</taxon>
        <taxon>Pedobacter</taxon>
    </lineage>
</organism>
<evidence type="ECO:0000313" key="3">
    <source>
        <dbReference type="Proteomes" id="UP000249754"/>
    </source>
</evidence>
<proteinExistence type="predicted"/>
<evidence type="ECO:0000313" key="2">
    <source>
        <dbReference type="EMBL" id="RAJ24290.1"/>
    </source>
</evidence>
<dbReference type="AlphaFoldDB" id="A0A327S5F2"/>
<reference evidence="2 3" key="1">
    <citation type="submission" date="2018-06" db="EMBL/GenBank/DDBJ databases">
        <title>Genomic Encyclopedia of Archaeal and Bacterial Type Strains, Phase II (KMG-II): from individual species to whole genera.</title>
        <authorList>
            <person name="Goeker M."/>
        </authorList>
    </citation>
    <scope>NUCLEOTIDE SEQUENCE [LARGE SCALE GENOMIC DNA]</scope>
    <source>
        <strain evidence="2 3">DSM 14825</strain>
    </source>
</reference>
<evidence type="ECO:0000259" key="1">
    <source>
        <dbReference type="Pfam" id="PF24703"/>
    </source>
</evidence>
<name>A0A327S5F2_9SPHI</name>